<dbReference type="NCBIfam" id="NF006133">
    <property type="entry name" value="PRK08278.1"/>
    <property type="match status" value="3"/>
</dbReference>
<dbReference type="PRINTS" id="PR00081">
    <property type="entry name" value="GDHRDH"/>
</dbReference>
<accession>A0A182NCS9</accession>
<organism evidence="10 11">
    <name type="scientific">Anopheles dirus</name>
    <dbReference type="NCBI Taxonomy" id="7168"/>
    <lineage>
        <taxon>Eukaryota</taxon>
        <taxon>Metazoa</taxon>
        <taxon>Ecdysozoa</taxon>
        <taxon>Arthropoda</taxon>
        <taxon>Hexapoda</taxon>
        <taxon>Insecta</taxon>
        <taxon>Pterygota</taxon>
        <taxon>Neoptera</taxon>
        <taxon>Endopterygota</taxon>
        <taxon>Diptera</taxon>
        <taxon>Nematocera</taxon>
        <taxon>Culicoidea</taxon>
        <taxon>Culicidae</taxon>
        <taxon>Anophelinae</taxon>
        <taxon>Anopheles</taxon>
    </lineage>
</organism>
<dbReference type="Proteomes" id="UP000075884">
    <property type="component" value="Unassembled WGS sequence"/>
</dbReference>
<keyword evidence="6" id="KW-0496">Mitochondrion</keyword>
<feature type="domain" description="SCP2" evidence="9">
    <location>
        <begin position="322"/>
        <end position="411"/>
    </location>
</feature>
<dbReference type="SUPFAM" id="SSF51735">
    <property type="entry name" value="NAD(P)-binding Rossmann-fold domains"/>
    <property type="match status" value="3"/>
</dbReference>
<keyword evidence="7" id="KW-0576">Peroxisome</keyword>
<evidence type="ECO:0000256" key="3">
    <source>
        <dbReference type="ARBA" id="ARBA00006484"/>
    </source>
</evidence>
<dbReference type="InterPro" id="IPR002347">
    <property type="entry name" value="SDR_fam"/>
</dbReference>
<reference evidence="11" key="1">
    <citation type="submission" date="2013-03" db="EMBL/GenBank/DDBJ databases">
        <title>The Genome Sequence of Anopheles dirus WRAIR2.</title>
        <authorList>
            <consortium name="The Broad Institute Genomics Platform"/>
            <person name="Neafsey D.E."/>
            <person name="Walton C."/>
            <person name="Walker B."/>
            <person name="Young S.K."/>
            <person name="Zeng Q."/>
            <person name="Gargeya S."/>
            <person name="Fitzgerald M."/>
            <person name="Haas B."/>
            <person name="Abouelleil A."/>
            <person name="Allen A.W."/>
            <person name="Alvarado L."/>
            <person name="Arachchi H.M."/>
            <person name="Berlin A.M."/>
            <person name="Chapman S.B."/>
            <person name="Gainer-Dewar J."/>
            <person name="Goldberg J."/>
            <person name="Griggs A."/>
            <person name="Gujja S."/>
            <person name="Hansen M."/>
            <person name="Howarth C."/>
            <person name="Imamovic A."/>
            <person name="Ireland A."/>
            <person name="Larimer J."/>
            <person name="McCowan C."/>
            <person name="Murphy C."/>
            <person name="Pearson M."/>
            <person name="Poon T.W."/>
            <person name="Priest M."/>
            <person name="Roberts A."/>
            <person name="Saif S."/>
            <person name="Shea T."/>
            <person name="Sisk P."/>
            <person name="Sykes S."/>
            <person name="Wortman J."/>
            <person name="Nusbaum C."/>
            <person name="Birren B."/>
        </authorList>
    </citation>
    <scope>NUCLEOTIDE SEQUENCE [LARGE SCALE GENOMIC DNA]</scope>
    <source>
        <strain evidence="11">WRAIR2</strain>
    </source>
</reference>
<evidence type="ECO:0000256" key="8">
    <source>
        <dbReference type="ARBA" id="ARBA00040243"/>
    </source>
</evidence>
<protein>
    <recommendedName>
        <fullName evidence="8">Hydroxysteroid dehydrogenase-like protein 2</fullName>
    </recommendedName>
</protein>
<comment type="subcellular location">
    <subcellularLocation>
        <location evidence="1">Mitochondrion</location>
    </subcellularLocation>
    <subcellularLocation>
        <location evidence="2">Peroxisome</location>
    </subcellularLocation>
</comment>
<keyword evidence="4" id="KW-0521">NADP</keyword>
<proteinExistence type="inferred from homology"/>
<dbReference type="GO" id="GO:0005739">
    <property type="term" value="C:mitochondrion"/>
    <property type="evidence" value="ECO:0007669"/>
    <property type="project" value="UniProtKB-SubCell"/>
</dbReference>
<evidence type="ECO:0000256" key="5">
    <source>
        <dbReference type="ARBA" id="ARBA00023002"/>
    </source>
</evidence>
<dbReference type="EnsemblMetazoa" id="ADIR005443-RA">
    <property type="protein sequence ID" value="ADIR005443-PA"/>
    <property type="gene ID" value="ADIR005443"/>
</dbReference>
<evidence type="ECO:0000256" key="6">
    <source>
        <dbReference type="ARBA" id="ARBA00023128"/>
    </source>
</evidence>
<dbReference type="AlphaFoldDB" id="A0A182NCS9"/>
<dbReference type="SUPFAM" id="SSF55718">
    <property type="entry name" value="SCP-like"/>
    <property type="match status" value="1"/>
</dbReference>
<dbReference type="GO" id="GO:0016491">
    <property type="term" value="F:oxidoreductase activity"/>
    <property type="evidence" value="ECO:0007669"/>
    <property type="project" value="UniProtKB-KW"/>
</dbReference>
<dbReference type="Pfam" id="PF00106">
    <property type="entry name" value="adh_short"/>
    <property type="match status" value="3"/>
</dbReference>
<dbReference type="Pfam" id="PF02036">
    <property type="entry name" value="SCP2"/>
    <property type="match status" value="1"/>
</dbReference>
<dbReference type="InterPro" id="IPR036291">
    <property type="entry name" value="NAD(P)-bd_dom_sf"/>
</dbReference>
<dbReference type="Gene3D" id="3.40.50.720">
    <property type="entry name" value="NAD(P)-binding Rossmann-like Domain"/>
    <property type="match status" value="3"/>
</dbReference>
<keyword evidence="5" id="KW-0560">Oxidoreductase</keyword>
<evidence type="ECO:0000259" key="9">
    <source>
        <dbReference type="Pfam" id="PF02036"/>
    </source>
</evidence>
<dbReference type="STRING" id="7168.A0A182NCS9"/>
<dbReference type="Gene3D" id="3.30.1050.10">
    <property type="entry name" value="SCP2 sterol-binding domain"/>
    <property type="match status" value="1"/>
</dbReference>
<dbReference type="FunFam" id="3.40.50.720:FF:000301">
    <property type="entry name" value="Hydroxysteroid dehydrogenase like 2"/>
    <property type="match status" value="3"/>
</dbReference>
<evidence type="ECO:0000256" key="4">
    <source>
        <dbReference type="ARBA" id="ARBA00022857"/>
    </source>
</evidence>
<reference evidence="10" key="2">
    <citation type="submission" date="2020-05" db="UniProtKB">
        <authorList>
            <consortium name="EnsemblMetazoa"/>
        </authorList>
    </citation>
    <scope>IDENTIFICATION</scope>
    <source>
        <strain evidence="10">WRAIR2</strain>
    </source>
</reference>
<sequence>MINTGKLAGRTLFITGASRGIGKAIALKAAQDGANIVVAAKTADPHPKLPGTIYTAAKEIEAVGGKALPCVVDVRDEGAVRTAVQNAVAKFGGIDIVINNASAISLTPTEQTDMKRYDLMHQINSRGTFLVSKECIPYLRKSNHAHILNISPPLNMAPHWFSNHVAYTMAKYGMSMCVLGMAKELESANIAVNALWPRTAIHTAAMEMLTGKESDQFSRKPEIMADAAYAILSKEPRLVTGKFLIDDEVLQAEGITDVKQYACVPENADKLMPDFFLDVEPEKLVEFAAEGSHAAALKKPAGGAASAGKIEGLFLKIESLLSEEIVRKTDAVYEFKVKGEEAGTWFADLKNGTGKVGKGTPPASADAVLTMDSKHFFDMFTGKLKPANAFMTGKLKISGDLQKAMKLEKLMGGLKSKLKLAGLTLFITGASRGIGKAIAIKAARDGANIVLAAKTAEPHPKLPGTIYSAAAEVEAAGGKALPCIVDVRSEEAVRAAVQKAVQTFGGIDIVINNASAISLTPTEETDMKRYDLMHNINTRGTFLVSKECLPYLRKSKHAHILNISPPLYMQPDWFSNHVAYTMAKYGMSMCVLGMAREFENASISVNALWPRMIVYTAAVEMLRGQESFPFSRKPEIMADAAYAILSRAPGVCSGKFYMDEEVLEEEGITDFAQYANVEGNAIIPTPSIFVKGNKSKLKLAGVTLFITGASRGIGKAIAIKAARDGANIVLAAKTAEAHPKLPGTIYSAAAEVEAAGGKALPCIVDVRSEEAVRAAVQKAVQTFGGIDIVVNNASAISLTPTEETDMKRYDLMHNINTRGTFLVSKECLPYLRKSKHAHILNISPPLNMEPHWFGNHVAYTMAKYGMSMCVLGMAREYENAKISVNALWPRTIIFTAAVEMLHGQEGYPFSRKPDIMADAAYAVLCRTPGRSSGNFFIDDEVLAEEGITDFTQYACVPENANILTPDIFVNEKKSKL</sequence>
<dbReference type="PANTHER" id="PTHR42808">
    <property type="entry name" value="HYDROXYSTEROID DEHYDROGENASE-LIKE PROTEIN 2"/>
    <property type="match status" value="1"/>
</dbReference>
<comment type="similarity">
    <text evidence="3">Belongs to the short-chain dehydrogenases/reductases (SDR) family.</text>
</comment>
<dbReference type="InterPro" id="IPR036527">
    <property type="entry name" value="SCP2_sterol-bd_dom_sf"/>
</dbReference>
<dbReference type="InterPro" id="IPR003033">
    <property type="entry name" value="SCP2_sterol-bd_dom"/>
</dbReference>
<evidence type="ECO:0000313" key="10">
    <source>
        <dbReference type="EnsemblMetazoa" id="ADIR005443-PA"/>
    </source>
</evidence>
<evidence type="ECO:0000256" key="1">
    <source>
        <dbReference type="ARBA" id="ARBA00004173"/>
    </source>
</evidence>
<evidence type="ECO:0000256" key="7">
    <source>
        <dbReference type="ARBA" id="ARBA00023140"/>
    </source>
</evidence>
<dbReference type="VEuPathDB" id="VectorBase:ADIR005443"/>
<evidence type="ECO:0000313" key="11">
    <source>
        <dbReference type="Proteomes" id="UP000075884"/>
    </source>
</evidence>
<dbReference type="InterPro" id="IPR051935">
    <property type="entry name" value="HSDL2"/>
</dbReference>
<keyword evidence="11" id="KW-1185">Reference proteome</keyword>
<dbReference type="PANTHER" id="PTHR42808:SF3">
    <property type="entry name" value="HYDROXYSTEROID DEHYDROGENASE-LIKE PROTEIN 2"/>
    <property type="match status" value="1"/>
</dbReference>
<evidence type="ECO:0000256" key="2">
    <source>
        <dbReference type="ARBA" id="ARBA00004275"/>
    </source>
</evidence>
<dbReference type="GO" id="GO:0005777">
    <property type="term" value="C:peroxisome"/>
    <property type="evidence" value="ECO:0007669"/>
    <property type="project" value="UniProtKB-SubCell"/>
</dbReference>
<name>A0A182NCS9_9DIPT</name>
<dbReference type="CDD" id="cd09762">
    <property type="entry name" value="HSDL2_SDR_c"/>
    <property type="match status" value="3"/>
</dbReference>